<dbReference type="InterPro" id="IPR006533">
    <property type="entry name" value="T6SS_Vgr_RhsGE"/>
</dbReference>
<name>K6XM27_9ALTE</name>
<organism evidence="6 7">
    <name type="scientific">Paraglaciecola arctica BSs20135</name>
    <dbReference type="NCBI Taxonomy" id="493475"/>
    <lineage>
        <taxon>Bacteria</taxon>
        <taxon>Pseudomonadati</taxon>
        <taxon>Pseudomonadota</taxon>
        <taxon>Gammaproteobacteria</taxon>
        <taxon>Alteromonadales</taxon>
        <taxon>Alteromonadaceae</taxon>
        <taxon>Paraglaciecola</taxon>
    </lineage>
</organism>
<feature type="domain" description="Gp5/Type VI secretion system Vgr C-terminal trimerisation" evidence="5">
    <location>
        <begin position="467"/>
        <end position="573"/>
    </location>
</feature>
<dbReference type="OrthoDB" id="9762420at2"/>
<dbReference type="NCBIfam" id="TIGR01646">
    <property type="entry name" value="vgr_GE"/>
    <property type="match status" value="1"/>
</dbReference>
<evidence type="ECO:0000259" key="4">
    <source>
        <dbReference type="Pfam" id="PF04717"/>
    </source>
</evidence>
<evidence type="ECO:0000259" key="5">
    <source>
        <dbReference type="Pfam" id="PF22178"/>
    </source>
</evidence>
<evidence type="ECO:0000313" key="6">
    <source>
        <dbReference type="EMBL" id="GAC21714.1"/>
    </source>
</evidence>
<reference evidence="6 7" key="1">
    <citation type="journal article" date="2017" name="Antonie Van Leeuwenhoek">
        <title>Rhizobium rhizosphaerae sp. nov., a novel species isolated from rice rhizosphere.</title>
        <authorList>
            <person name="Zhao J.J."/>
            <person name="Zhang J."/>
            <person name="Zhang R.J."/>
            <person name="Zhang C.W."/>
            <person name="Yin H.Q."/>
            <person name="Zhang X.X."/>
        </authorList>
    </citation>
    <scope>NUCLEOTIDE SEQUENCE [LARGE SCALE GENOMIC DNA]</scope>
    <source>
        <strain evidence="6 7">BSs20135</strain>
    </source>
</reference>
<dbReference type="PANTHER" id="PTHR32305:SF15">
    <property type="entry name" value="PROTEIN RHSA-RELATED"/>
    <property type="match status" value="1"/>
</dbReference>
<evidence type="ECO:0000256" key="3">
    <source>
        <dbReference type="ARBA" id="ARBA00022525"/>
    </source>
</evidence>
<accession>K6XM27</accession>
<dbReference type="eggNOG" id="COG3501">
    <property type="taxonomic scope" value="Bacteria"/>
</dbReference>
<evidence type="ECO:0000256" key="1">
    <source>
        <dbReference type="ARBA" id="ARBA00004613"/>
    </source>
</evidence>
<dbReference type="InterPro" id="IPR037026">
    <property type="entry name" value="Vgr_OB-fold_dom_sf"/>
</dbReference>
<comment type="caution">
    <text evidence="6">The sequence shown here is derived from an EMBL/GenBank/DDBJ whole genome shotgun (WGS) entry which is preliminary data.</text>
</comment>
<dbReference type="PANTHER" id="PTHR32305">
    <property type="match status" value="1"/>
</dbReference>
<dbReference type="Pfam" id="PF22178">
    <property type="entry name" value="Gp5_trimer_C"/>
    <property type="match status" value="1"/>
</dbReference>
<dbReference type="SUPFAM" id="SSF69279">
    <property type="entry name" value="Phage tail proteins"/>
    <property type="match status" value="2"/>
</dbReference>
<dbReference type="GO" id="GO:0005576">
    <property type="term" value="C:extracellular region"/>
    <property type="evidence" value="ECO:0007669"/>
    <property type="project" value="UniProtKB-SubCell"/>
</dbReference>
<dbReference type="EMBL" id="BAEO01000065">
    <property type="protein sequence ID" value="GAC21714.1"/>
    <property type="molecule type" value="Genomic_DNA"/>
</dbReference>
<dbReference type="RefSeq" id="WP_007624981.1">
    <property type="nucleotide sequence ID" value="NZ_BAEO01000065.1"/>
</dbReference>
<evidence type="ECO:0000256" key="2">
    <source>
        <dbReference type="ARBA" id="ARBA00005558"/>
    </source>
</evidence>
<dbReference type="STRING" id="493475.GARC_4777"/>
<comment type="similarity">
    <text evidence="2">Belongs to the VgrG protein family.</text>
</comment>
<keyword evidence="7" id="KW-1185">Reference proteome</keyword>
<dbReference type="FunFam" id="3.55.50.10:FF:000001">
    <property type="entry name" value="Actin cross-linking toxin VgrG1"/>
    <property type="match status" value="1"/>
</dbReference>
<dbReference type="Pfam" id="PF04717">
    <property type="entry name" value="Phage_base_V"/>
    <property type="match status" value="1"/>
</dbReference>
<keyword evidence="3" id="KW-0964">Secreted</keyword>
<dbReference type="Gene3D" id="3.55.50.10">
    <property type="entry name" value="Baseplate protein-like domains"/>
    <property type="match status" value="1"/>
</dbReference>
<evidence type="ECO:0000313" key="7">
    <source>
        <dbReference type="Proteomes" id="UP000006327"/>
    </source>
</evidence>
<comment type="subcellular location">
    <subcellularLocation>
        <location evidence="1">Secreted</location>
    </subcellularLocation>
</comment>
<sequence length="671" mass="74970">MSGTQSLLAIATSLGDGKLLLRKAEIIEELGRPFSIEVELVSDDEEISLDDILGENVTIRLETENESRFFNGIVTEFFQKENIARTACFGAVIKPWFWLLTLSENCRIFQEKTYPEIIKAVFEDLGFSDYEDQLTGSYSPQEYVVQYNESDFNFVSRIMEQEGIYYYFTHTNGKHSMVLADDSSVQPNVGEIPFYEKEESENLVDVEGIVKWENYRKIRTGGVSLGDFDFTTPSKNLSSVTADPKTGSLSSLQKFNYPGKYTEQAKGKSYTKILMEKENVHYDQKYCEGNARTLYAGSQFKLIDHHRDDQNDNYLVVKFLCVLKSEEYFSNTKGETEELFTSTFTVIPAKVVYRPQCLAIKPKITGPQTAIVVGKSGEEIWTDKYGRIKVLFHWDRYAKADEKSSCWIRVSQTWAGKNWGAIQIPRIGQEVLIDFIHGDPDNPIVIGSVYNGSTMPPYELPANATMSGVKSRSSKGGGGFNEIRLEDKKGEEQIFVHGEKNQDINIKNDCFETIGNDRHLIVKNDQVELVENNRSEEVKADHVEKIGKDRHLEVVGKEAKKVQASLSLTVTGDVAEVFKANHSMQVTDDSYIKGTNICIEASDNITLKVGKSTIAISSAGIAIETTGDIKLDAKTNIDVKSGANTKIKAGAMGNFEAGGIATIKGSMVKIN</sequence>
<dbReference type="Gene3D" id="2.40.50.230">
    <property type="entry name" value="Gp5 N-terminal domain"/>
    <property type="match status" value="1"/>
</dbReference>
<dbReference type="SUPFAM" id="SSF69255">
    <property type="entry name" value="gp5 N-terminal domain-like"/>
    <property type="match status" value="1"/>
</dbReference>
<dbReference type="InterPro" id="IPR050708">
    <property type="entry name" value="T6SS_VgrG/RHS"/>
</dbReference>
<dbReference type="AlphaFoldDB" id="K6XM27"/>
<dbReference type="Proteomes" id="UP000006327">
    <property type="component" value="Unassembled WGS sequence"/>
</dbReference>
<dbReference type="NCBIfam" id="TIGR03361">
    <property type="entry name" value="VI_Rhs_Vgr"/>
    <property type="match status" value="1"/>
</dbReference>
<dbReference type="Pfam" id="PF05954">
    <property type="entry name" value="Phage_GPD"/>
    <property type="match status" value="1"/>
</dbReference>
<dbReference type="InterPro" id="IPR006531">
    <property type="entry name" value="Gp5/Vgr_OB"/>
</dbReference>
<dbReference type="Gene3D" id="2.30.110.50">
    <property type="match status" value="1"/>
</dbReference>
<dbReference type="SUPFAM" id="SSF69349">
    <property type="entry name" value="Phage fibre proteins"/>
    <property type="match status" value="1"/>
</dbReference>
<feature type="domain" description="Gp5/Type VI secretion system Vgr protein OB-fold" evidence="4">
    <location>
        <begin position="383"/>
        <end position="450"/>
    </location>
</feature>
<proteinExistence type="inferred from homology"/>
<protein>
    <submittedName>
        <fullName evidence="6">Rhs-family protein</fullName>
    </submittedName>
</protein>
<dbReference type="Gene3D" id="4.10.220.110">
    <property type="match status" value="1"/>
</dbReference>
<dbReference type="InterPro" id="IPR017847">
    <property type="entry name" value="T6SS_RhsGE_Vgr_subset"/>
</dbReference>
<gene>
    <name evidence="6" type="ORF">GARC_4777</name>
</gene>
<dbReference type="InterPro" id="IPR054030">
    <property type="entry name" value="Gp5_Vgr_C"/>
</dbReference>